<dbReference type="PANTHER" id="PTHR46713">
    <property type="entry name" value="F13M7.16 PROTEIN"/>
    <property type="match status" value="1"/>
</dbReference>
<feature type="region of interest" description="Disordered" evidence="1">
    <location>
        <begin position="77"/>
        <end position="104"/>
    </location>
</feature>
<dbReference type="Pfam" id="PF22562">
    <property type="entry name" value="UBA_7"/>
    <property type="match status" value="1"/>
</dbReference>
<dbReference type="PANTHER" id="PTHR46713:SF7">
    <property type="entry name" value="UBX DOMAIN-CONTAINING PROTEIN 1-LIKE"/>
    <property type="match status" value="1"/>
</dbReference>
<dbReference type="Gene3D" id="1.20.58.2190">
    <property type="match status" value="1"/>
</dbReference>
<dbReference type="InterPro" id="IPR009060">
    <property type="entry name" value="UBA-like_sf"/>
</dbReference>
<sequence length="419" mass="48777">MAVPKVNENLLGELEAMGFPLARATRGLHYSGNTSLEDAINWIVDHENDPDIDQMPLETIDIRIDSDDPFQMTEEMTRKAQQLRDRARLKREEEEKRLEREREKERIRSGKELFEAKRNAEENEKKRYLALRQSEKVEEKRARERIRWKLEQDKLERKGKLAMAPKHPAATKHSVTAEHEKQNSLPIKSFTKAELMGKCLRALKSNHMNDDARVRRAFQTLLIYIGNVARKPNEEKYRRIRMSNPLFQERVGSLKGGVEFLELCGFERTEGGEFLYLPQDKASSISAIHQTVLRRRGELYWTSGSVADPIQNFQYIIDQYKYESWIARGEEKSAAMEAGLHASPLLRRRENRSISSESRRQPYSRTEESELQRTELRDLIDLAGRKRNSAGRLELVAEDWALSEEEERNGQREKGRGGV</sequence>
<feature type="domain" description="UBA" evidence="2">
    <location>
        <begin position="5"/>
        <end position="46"/>
    </location>
</feature>
<feature type="region of interest" description="Disordered" evidence="1">
    <location>
        <begin position="351"/>
        <end position="372"/>
    </location>
</feature>
<gene>
    <name evidence="3" type="ORF">TIFTF001_019460</name>
</gene>
<proteinExistence type="predicted"/>
<dbReference type="Pfam" id="PF09409">
    <property type="entry name" value="PUB"/>
    <property type="match status" value="1"/>
</dbReference>
<dbReference type="Gene3D" id="1.10.8.10">
    <property type="entry name" value="DNA helicase RuvA subunit, C-terminal domain"/>
    <property type="match status" value="1"/>
</dbReference>
<dbReference type="SMART" id="SM00580">
    <property type="entry name" value="PUG"/>
    <property type="match status" value="1"/>
</dbReference>
<dbReference type="AlphaFoldDB" id="A0AA88AWZ2"/>
<dbReference type="Proteomes" id="UP001187192">
    <property type="component" value="Unassembled WGS sequence"/>
</dbReference>
<protein>
    <recommendedName>
        <fullName evidence="2">UBA domain-containing protein</fullName>
    </recommendedName>
</protein>
<organism evidence="3 4">
    <name type="scientific">Ficus carica</name>
    <name type="common">Common fig</name>
    <dbReference type="NCBI Taxonomy" id="3494"/>
    <lineage>
        <taxon>Eukaryota</taxon>
        <taxon>Viridiplantae</taxon>
        <taxon>Streptophyta</taxon>
        <taxon>Embryophyta</taxon>
        <taxon>Tracheophyta</taxon>
        <taxon>Spermatophyta</taxon>
        <taxon>Magnoliopsida</taxon>
        <taxon>eudicotyledons</taxon>
        <taxon>Gunneridae</taxon>
        <taxon>Pentapetalae</taxon>
        <taxon>rosids</taxon>
        <taxon>fabids</taxon>
        <taxon>Rosales</taxon>
        <taxon>Moraceae</taxon>
        <taxon>Ficeae</taxon>
        <taxon>Ficus</taxon>
    </lineage>
</organism>
<comment type="caution">
    <text evidence="3">The sequence shown here is derived from an EMBL/GenBank/DDBJ whole genome shotgun (WGS) entry which is preliminary data.</text>
</comment>
<keyword evidence="4" id="KW-1185">Reference proteome</keyword>
<evidence type="ECO:0000313" key="4">
    <source>
        <dbReference type="Proteomes" id="UP001187192"/>
    </source>
</evidence>
<dbReference type="PROSITE" id="PS50030">
    <property type="entry name" value="UBA"/>
    <property type="match status" value="1"/>
</dbReference>
<dbReference type="InterPro" id="IPR015940">
    <property type="entry name" value="UBA"/>
</dbReference>
<dbReference type="InterPro" id="IPR036339">
    <property type="entry name" value="PUB-like_dom_sf"/>
</dbReference>
<dbReference type="SUPFAM" id="SSF143503">
    <property type="entry name" value="PUG domain-like"/>
    <property type="match status" value="1"/>
</dbReference>
<evidence type="ECO:0000313" key="3">
    <source>
        <dbReference type="EMBL" id="GMN50301.1"/>
    </source>
</evidence>
<dbReference type="CDD" id="cd14290">
    <property type="entry name" value="UBA_PUB_plant"/>
    <property type="match status" value="1"/>
</dbReference>
<evidence type="ECO:0000256" key="1">
    <source>
        <dbReference type="SAM" id="MobiDB-lite"/>
    </source>
</evidence>
<reference evidence="3" key="1">
    <citation type="submission" date="2023-07" db="EMBL/GenBank/DDBJ databases">
        <title>draft genome sequence of fig (Ficus carica).</title>
        <authorList>
            <person name="Takahashi T."/>
            <person name="Nishimura K."/>
        </authorList>
    </citation>
    <scope>NUCLEOTIDE SEQUENCE</scope>
</reference>
<dbReference type="EMBL" id="BTGU01000033">
    <property type="protein sequence ID" value="GMN50301.1"/>
    <property type="molecule type" value="Genomic_DNA"/>
</dbReference>
<name>A0AA88AWZ2_FICCA</name>
<dbReference type="InterPro" id="IPR018997">
    <property type="entry name" value="PUB_domain"/>
</dbReference>
<evidence type="ECO:0000259" key="2">
    <source>
        <dbReference type="PROSITE" id="PS50030"/>
    </source>
</evidence>
<dbReference type="SUPFAM" id="SSF46934">
    <property type="entry name" value="UBA-like"/>
    <property type="match status" value="1"/>
</dbReference>
<feature type="region of interest" description="Disordered" evidence="1">
    <location>
        <begin position="162"/>
        <end position="183"/>
    </location>
</feature>
<accession>A0AA88AWZ2</accession>